<reference evidence="1 3" key="1">
    <citation type="submission" date="2014-08" db="EMBL/GenBank/DDBJ databases">
        <authorList>
            <person name="Sisinthy S."/>
        </authorList>
    </citation>
    <scope>NUCLEOTIDE SEQUENCE [LARGE SCALE GENOMIC DNA]</scope>
    <source>
        <strain evidence="1 3">RuG17</strain>
    </source>
</reference>
<evidence type="ECO:0000313" key="4">
    <source>
        <dbReference type="Proteomes" id="UP000561726"/>
    </source>
</evidence>
<protein>
    <submittedName>
        <fullName evidence="1">Uncharacterized protein</fullName>
    </submittedName>
</protein>
<evidence type="ECO:0000313" key="1">
    <source>
        <dbReference type="EMBL" id="KGJ71675.1"/>
    </source>
</evidence>
<gene>
    <name evidence="2" type="ORF">BJ997_001659</name>
    <name evidence="1" type="ORF">GY21_20585</name>
</gene>
<accession>A0A099J0J3</accession>
<evidence type="ECO:0000313" key="3">
    <source>
        <dbReference type="Proteomes" id="UP000029864"/>
    </source>
</evidence>
<keyword evidence="3" id="KW-1185">Reference proteome</keyword>
<reference evidence="2 4" key="2">
    <citation type="submission" date="2020-08" db="EMBL/GenBank/DDBJ databases">
        <title>Sequencing the genomes of 1000 actinobacteria strains.</title>
        <authorList>
            <person name="Klenk H.-P."/>
        </authorList>
    </citation>
    <scope>NUCLEOTIDE SEQUENCE [LARGE SCALE GENOMIC DNA]</scope>
    <source>
        <strain evidence="2 4">DSM 21065</strain>
    </source>
</reference>
<dbReference type="AlphaFoldDB" id="A0A099J0J3"/>
<dbReference type="EMBL" id="JPXF01000154">
    <property type="protein sequence ID" value="KGJ71675.1"/>
    <property type="molecule type" value="Genomic_DNA"/>
</dbReference>
<dbReference type="RefSeq" id="WP_035840660.1">
    <property type="nucleotide sequence ID" value="NZ_JACHBQ010000001.1"/>
</dbReference>
<dbReference type="EMBL" id="JACHBQ010000001">
    <property type="protein sequence ID" value="MBB5641111.1"/>
    <property type="molecule type" value="Genomic_DNA"/>
</dbReference>
<proteinExistence type="predicted"/>
<dbReference type="Proteomes" id="UP000561726">
    <property type="component" value="Unassembled WGS sequence"/>
</dbReference>
<organism evidence="1 3">
    <name type="scientific">Cryobacterium roopkundense</name>
    <dbReference type="NCBI Taxonomy" id="1001240"/>
    <lineage>
        <taxon>Bacteria</taxon>
        <taxon>Bacillati</taxon>
        <taxon>Actinomycetota</taxon>
        <taxon>Actinomycetes</taxon>
        <taxon>Micrococcales</taxon>
        <taxon>Microbacteriaceae</taxon>
        <taxon>Cryobacterium</taxon>
    </lineage>
</organism>
<name>A0A099J0J3_9MICO</name>
<comment type="caution">
    <text evidence="1">The sequence shown here is derived from an EMBL/GenBank/DDBJ whole genome shotgun (WGS) entry which is preliminary data.</text>
</comment>
<dbReference type="Proteomes" id="UP000029864">
    <property type="component" value="Unassembled WGS sequence"/>
</dbReference>
<evidence type="ECO:0000313" key="2">
    <source>
        <dbReference type="EMBL" id="MBB5641111.1"/>
    </source>
</evidence>
<sequence>MRISSSHSSFTIFTESVAEHMPKHGTRMREFAEAYVATRARLGLPTVPVEDIVNARAVKIVTELMRRLDLLTSRDVAAGVRSTRAICDGTSDGCNSRTLSTQS</sequence>